<evidence type="ECO:0000313" key="3">
    <source>
        <dbReference type="Proteomes" id="UP001281731"/>
    </source>
</evidence>
<feature type="compositionally biased region" description="Basic and acidic residues" evidence="1">
    <location>
        <begin position="1397"/>
        <end position="1408"/>
    </location>
</feature>
<evidence type="ECO:0000313" key="2">
    <source>
        <dbReference type="EMBL" id="MDY5154237.1"/>
    </source>
</evidence>
<proteinExistence type="predicted"/>
<evidence type="ECO:0008006" key="4">
    <source>
        <dbReference type="Google" id="ProtNLM"/>
    </source>
</evidence>
<gene>
    <name evidence="2" type="ORF">R6G80_00625</name>
</gene>
<feature type="compositionally biased region" description="Basic and acidic residues" evidence="1">
    <location>
        <begin position="82"/>
        <end position="104"/>
    </location>
</feature>
<dbReference type="RefSeq" id="WP_320756174.1">
    <property type="nucleotide sequence ID" value="NZ_JAWNGC010000001.1"/>
</dbReference>
<accession>A0AAW9HKC3</accession>
<feature type="compositionally biased region" description="Polar residues" evidence="1">
    <location>
        <begin position="21"/>
        <end position="31"/>
    </location>
</feature>
<protein>
    <recommendedName>
        <fullName evidence="4">DNA helicase</fullName>
    </recommendedName>
</protein>
<feature type="region of interest" description="Disordered" evidence="1">
    <location>
        <begin position="1392"/>
        <end position="1440"/>
    </location>
</feature>
<feature type="compositionally biased region" description="Basic and acidic residues" evidence="1">
    <location>
        <begin position="1420"/>
        <end position="1431"/>
    </location>
</feature>
<reference evidence="2" key="1">
    <citation type="submission" date="2023-10" db="EMBL/GenBank/DDBJ databases">
        <title>Whole Genome based description of the genera Actinobaculum and Actinotignum reveals a complex phylogenetic relationship within the species included in the genus Actinotignum.</title>
        <authorList>
            <person name="Jensen C.S."/>
            <person name="Dargis R."/>
            <person name="Kemp M."/>
            <person name="Christensen J.J."/>
        </authorList>
    </citation>
    <scope>NUCLEOTIDE SEQUENCE</scope>
    <source>
        <strain evidence="2">SLA_B511</strain>
    </source>
</reference>
<comment type="caution">
    <text evidence="2">The sequence shown here is derived from an EMBL/GenBank/DDBJ whole genome shotgun (WGS) entry which is preliminary data.</text>
</comment>
<feature type="compositionally biased region" description="Low complexity" evidence="1">
    <location>
        <begin position="65"/>
        <end position="81"/>
    </location>
</feature>
<evidence type="ECO:0000256" key="1">
    <source>
        <dbReference type="SAM" id="MobiDB-lite"/>
    </source>
</evidence>
<feature type="compositionally biased region" description="Low complexity" evidence="1">
    <location>
        <begin position="42"/>
        <end position="54"/>
    </location>
</feature>
<name>A0AAW9HKC3_9ACTO</name>
<sequence>MSSFFSRFRGRNKEENVPATEKSTPDNTTDTPVVATEHTDSAKSAQSATSADDASAPEREKTTEASEVAPSSPSAQSTSADAKVKETDAKQRETANDTVEEEHVNVEKHMHEDVEKRDVLLARAYARWLEELTQHAQKRREEPHVVIDLTHPHPTGGAQFASGSPTRITSLIREEHAQAQALSSLAQLRTYVGKTKEIFGYAPIHLAVGELTWTELPKRTPNSDIENSYENTGELKLDPQSIRDRELDAASAMGLVEEGEALPVTAIPQTGNSEEEPLPQASEVKEAILFREIDLEDKGDDAVITPTPNFAINQKLVDALRHHGTPIRELGKLSSDSVVSEDELIMRVRQLAHTYLPGASYRPMTLMGVFDEPTERLLTDFIAMKPMISQSGLLCAVAGDEALRQISSQQLPPASDVDRDPESERGVGDLDVEEIAAVEAVASGRNIVINTPPGSHGLSVLVSIVADAAASGRSVLYVPASPNRMRAFLQEAERAGVDDMVFDVADTDNAAMRLRTGWRQEFPFFDEEHSASVSKELKSSRRDLTNYLAALHSTDPVWKTSVFDIIQHLAEISSHKNGPQTKIRLQVKTAEKVMENRAGILDTLHKAFDSGALSATGNSPWVLTDISTKEDAERAYSVVKRLAMETLPLTMEQSQRVTGEVGLKRSASIAEWIEQIRMLEGIASTLETFKTTIYDRSVQDMVIATASDEWREKHGHSMKRSRRRALVKQAKDFVRPGVNIHDMHGALSEVAKQREVWRRYSAESDWPSLPDGMTMIRATAKEVDRQLEQLEKILPEDRRLRDEPIEELLGLVRTLASQKEVLDTQPLRYQLMRDLRNEGLGAFVEDLVDRKVPVSNIDAELDLAYTNSVFEQLIARNAILANASPAQVLAMVNRVRQLDTEHVLNLSEPVLRSTVRIMRSTARKNRDALVACDRLLASRKTAAIRDIATRHKDIIQTSRPVWVAPAVVVAEYVPQVTWADLLIIDNSEEMSLASVVSAVARGSQVVACGDVHRAREGSALEAFAQALPSITLPTLRAHHDDVAISFLHRLGYDEASHLPVAGKMRATGQRLTVVDGRGVPSPATGLVEATTAEVDAVVDAVVDHMLSRNNESLAVITGSQLHATRVRNAVDKAIEQNPALLAARRSQSTEPLVITDVTQIGGLRRDSVIFSLGFGKTVHGRVLHNFGALSTPEGMDHLIEAMLVPRHYMHVISSLAADEISVDDMNAKAPRMIKELLDEVAKSSVDMTAEENRTQASPLLLDLEARLRKLGLSTNLYYGHGRGVRIPLVVGENDGDWRVAILTDDAAYMKEKSLRRRDRHVVEALNELGWLVTYCYSTSAFLDPQGEAERIASLLRVVATAQSPEVSGESLNFGADSWETFNAVTDAVVPEELANQDEGKDDATRSEPLRGGIANVTTKGEQKPEPKERTQKPNIQPGLPLAAYSDDQLDDMVAWIASDGIERTEADYVKELRNELDIRRRGAQIDAVLGNVVRRSGYVNQ</sequence>
<dbReference type="Proteomes" id="UP001281731">
    <property type="component" value="Unassembled WGS sequence"/>
</dbReference>
<organism evidence="2 3">
    <name type="scientific">Actinotignum urinale</name>
    <dbReference type="NCBI Taxonomy" id="190146"/>
    <lineage>
        <taxon>Bacteria</taxon>
        <taxon>Bacillati</taxon>
        <taxon>Actinomycetota</taxon>
        <taxon>Actinomycetes</taxon>
        <taxon>Actinomycetales</taxon>
        <taxon>Actinomycetaceae</taxon>
        <taxon>Actinotignum</taxon>
    </lineage>
</organism>
<dbReference type="EMBL" id="JAWNGC010000001">
    <property type="protein sequence ID" value="MDY5154237.1"/>
    <property type="molecule type" value="Genomic_DNA"/>
</dbReference>
<feature type="region of interest" description="Disordered" evidence="1">
    <location>
        <begin position="1"/>
        <end position="104"/>
    </location>
</feature>